<evidence type="ECO:0000313" key="2">
    <source>
        <dbReference type="EMBL" id="ASO07043.1"/>
    </source>
</evidence>
<dbReference type="EMBL" id="CP022515">
    <property type="protein sequence ID" value="ASO07043.1"/>
    <property type="molecule type" value="Genomic_DNA"/>
</dbReference>
<dbReference type="AlphaFoldDB" id="A0A221V0J5"/>
<keyword evidence="1" id="KW-0812">Transmembrane</keyword>
<proteinExistence type="predicted"/>
<feature type="transmembrane region" description="Helical" evidence="1">
    <location>
        <begin position="35"/>
        <end position="54"/>
    </location>
</feature>
<evidence type="ECO:0000256" key="1">
    <source>
        <dbReference type="SAM" id="Phobius"/>
    </source>
</evidence>
<feature type="transmembrane region" description="Helical" evidence="1">
    <location>
        <begin position="6"/>
        <end position="28"/>
    </location>
</feature>
<evidence type="ECO:0000313" key="3">
    <source>
        <dbReference type="Proteomes" id="UP000204551"/>
    </source>
</evidence>
<dbReference type="STRING" id="616991.GCA_000733925_01888"/>
<dbReference type="KEGG" id="aalg:AREALGSMS7_03624"/>
<reference evidence="2 3" key="1">
    <citation type="submission" date="2017-07" db="EMBL/GenBank/DDBJ databases">
        <title>Genome Sequence of Arenibacter algicola Strain SMS7 Isolated from a culture of the Diatom Skeletonema marinoi.</title>
        <authorList>
            <person name="Topel M."/>
            <person name="Pinder M.I.M."/>
            <person name="Johansson O.N."/>
            <person name="Kourtchenko O."/>
            <person name="Godhe A."/>
            <person name="Clarke A.K."/>
        </authorList>
    </citation>
    <scope>NUCLEOTIDE SEQUENCE [LARGE SCALE GENOMIC DNA]</scope>
    <source>
        <strain evidence="2 3">SMS7</strain>
    </source>
</reference>
<keyword evidence="1" id="KW-1133">Transmembrane helix</keyword>
<organism evidence="2 3">
    <name type="scientific">Arenibacter algicola</name>
    <dbReference type="NCBI Taxonomy" id="616991"/>
    <lineage>
        <taxon>Bacteria</taxon>
        <taxon>Pseudomonadati</taxon>
        <taxon>Bacteroidota</taxon>
        <taxon>Flavobacteriia</taxon>
        <taxon>Flavobacteriales</taxon>
        <taxon>Flavobacteriaceae</taxon>
        <taxon>Arenibacter</taxon>
    </lineage>
</organism>
<protein>
    <submittedName>
        <fullName evidence="2">Uncharacterized protein</fullName>
    </submittedName>
</protein>
<name>A0A221V0J5_9FLAO</name>
<gene>
    <name evidence="2" type="ORF">AREALGSMS7_03624</name>
</gene>
<sequence length="70" mass="8175">MPMGKINYPLLLIITSAIWIIVSFINSWDQMDFRFWGRVISLVLLILAMVITIHDNKKNQEKSEPKNSNK</sequence>
<accession>A0A221V0J5</accession>
<dbReference type="Proteomes" id="UP000204551">
    <property type="component" value="Chromosome"/>
</dbReference>
<keyword evidence="1" id="KW-0472">Membrane</keyword>